<sequence>HAGLDIAGKAVDAKTGLAGGIAHTVLGGADNLFHHNMPHIPHHIPHFPIPHIPYVPHTGPSQLTDPADAQYYGVRNSRDFTRKVVLVTVTNSGLAEGTIKLFSILGASLVITGTNGTYINQLAQSVQSYSPTNLKPLPVVADLTKTADIQNLFTQTVQTFGKLDVLVNFANSYALLNITDPNLMASWDQTFQNDLRSTAELIQQAVPLLEQTNGSITNVATIAGVAPVAVELAYSTAKA</sequence>
<dbReference type="InterPro" id="IPR002347">
    <property type="entry name" value="SDR_fam"/>
</dbReference>
<evidence type="ECO:0000313" key="1">
    <source>
        <dbReference type="EMBL" id="CAD7664287.1"/>
    </source>
</evidence>
<dbReference type="InterPro" id="IPR036291">
    <property type="entry name" value="NAD(P)-bd_dom_sf"/>
</dbReference>
<feature type="non-terminal residue" evidence="1">
    <location>
        <position position="1"/>
    </location>
</feature>
<dbReference type="AlphaFoldDB" id="A0A7R9QZN0"/>
<accession>A0A7R9QZN0</accession>
<reference evidence="1" key="1">
    <citation type="submission" date="2020-11" db="EMBL/GenBank/DDBJ databases">
        <authorList>
            <person name="Tran Van P."/>
        </authorList>
    </citation>
    <scope>NUCLEOTIDE SEQUENCE</scope>
</reference>
<evidence type="ECO:0000313" key="2">
    <source>
        <dbReference type="Proteomes" id="UP000728032"/>
    </source>
</evidence>
<dbReference type="Gene3D" id="3.40.50.720">
    <property type="entry name" value="NAD(P)-binding Rossmann-like Domain"/>
    <property type="match status" value="1"/>
</dbReference>
<dbReference type="Pfam" id="PF00106">
    <property type="entry name" value="adh_short"/>
    <property type="match status" value="1"/>
</dbReference>
<keyword evidence="2" id="KW-1185">Reference proteome</keyword>
<gene>
    <name evidence="1" type="ORF">ONB1V03_LOCUS20845</name>
</gene>
<dbReference type="PANTHER" id="PTHR43975:SF2">
    <property type="entry name" value="EG:BACR7A4.14 PROTEIN-RELATED"/>
    <property type="match status" value="1"/>
</dbReference>
<dbReference type="Proteomes" id="UP000728032">
    <property type="component" value="Unassembled WGS sequence"/>
</dbReference>
<organism evidence="1">
    <name type="scientific">Oppiella nova</name>
    <dbReference type="NCBI Taxonomy" id="334625"/>
    <lineage>
        <taxon>Eukaryota</taxon>
        <taxon>Metazoa</taxon>
        <taxon>Ecdysozoa</taxon>
        <taxon>Arthropoda</taxon>
        <taxon>Chelicerata</taxon>
        <taxon>Arachnida</taxon>
        <taxon>Acari</taxon>
        <taxon>Acariformes</taxon>
        <taxon>Sarcoptiformes</taxon>
        <taxon>Oribatida</taxon>
        <taxon>Brachypylina</taxon>
        <taxon>Oppioidea</taxon>
        <taxon>Oppiidae</taxon>
        <taxon>Oppiella</taxon>
    </lineage>
</organism>
<proteinExistence type="predicted"/>
<dbReference type="SUPFAM" id="SSF51735">
    <property type="entry name" value="NAD(P)-binding Rossmann-fold domains"/>
    <property type="match status" value="1"/>
</dbReference>
<feature type="non-terminal residue" evidence="1">
    <location>
        <position position="239"/>
    </location>
</feature>
<dbReference type="EMBL" id="CAJPVJ010037335">
    <property type="protein sequence ID" value="CAG2181424.1"/>
    <property type="molecule type" value="Genomic_DNA"/>
</dbReference>
<protein>
    <submittedName>
        <fullName evidence="1">Uncharacterized protein</fullName>
    </submittedName>
</protein>
<dbReference type="OrthoDB" id="1933717at2759"/>
<dbReference type="EMBL" id="OC952160">
    <property type="protein sequence ID" value="CAD7664287.1"/>
    <property type="molecule type" value="Genomic_DNA"/>
</dbReference>
<dbReference type="PRINTS" id="PR00081">
    <property type="entry name" value="GDHRDH"/>
</dbReference>
<name>A0A7R9QZN0_9ACAR</name>
<dbReference type="PANTHER" id="PTHR43975">
    <property type="entry name" value="ZGC:101858"/>
    <property type="match status" value="1"/>
</dbReference>